<sequence length="757" mass="85639">MDPYGMALKGDCRGFLQYFAQRTAKDLLDYRTVNGDRAIHIAAAMEDPQLIQEFLESLTSETRLEVLKQTDAFGNNGLHEAAVVENFDVARVLIDFSRQSGDAYKNLLEAKNGLGETPVYRAAALGKTKLLQIWTEQVGDLRHHHHFRRNDGKTVLHMAVLGQHFDTAIWLLKHHSSLANKLTSEGPDGLTCLQLLALMPSAFKSYSKTADIWTSLVSSCLPTYDDDDCVDYNYKEDLETGKIDNRVACRKRTRGIPIWKMYIGIWRQVIEGRPAIKKIWMKKQMHKNANKLLKKLVKEEILCLGDAEQNPEISSLSPESSSTSLPNPEISSSNPESSTSSLPNPEIFSPDPESSTTSPANISTISLGLGKGNMLKAKKLVDFSAGELDELLLKKDCTNKGNMIKAKKFVDFSAAELVELFVKKDCTIKGVPNHKKDKNWAIRLTLLFAASNGITEILKEIIHQHPQAILLDNLNEKEQNILHVAVKRRQYKVFELITKKMQLSVPKWASRIDKKGYTLLHHVADMKHYKEGTRPGPVLQFQEELQLFEHVKEIMPRHYAMHRDEKNKMTASDLFNLTHEDQLRKAQEWIKETSQACSVLAILIATVVFTAAFTIPGGNNEKGFPHFLKSPLFYVFTVMDVASLALSLSSVVMFLSILTSPRESSDFLRELPRKLMVGFTLLFFSVLTSMITFSASLLLIIRMEKKWTAALYAAAIFPVIVLALMEFPYCADFLANGKVYYLEFMNNFPWKKKKKKK</sequence>
<name>A0ACB8P0L0_CITSI</name>
<keyword evidence="2" id="KW-1185">Reference proteome</keyword>
<evidence type="ECO:0000313" key="2">
    <source>
        <dbReference type="Proteomes" id="UP000829398"/>
    </source>
</evidence>
<dbReference type="EMBL" id="CM039170">
    <property type="protein sequence ID" value="KAH9803511.1"/>
    <property type="molecule type" value="Genomic_DNA"/>
</dbReference>
<reference evidence="2" key="1">
    <citation type="journal article" date="2023" name="Hortic. Res.">
        <title>A chromosome-level phased genome enabling allele-level studies in sweet orange: a case study on citrus Huanglongbing tolerance.</title>
        <authorList>
            <person name="Wu B."/>
            <person name="Yu Q."/>
            <person name="Deng Z."/>
            <person name="Duan Y."/>
            <person name="Luo F."/>
            <person name="Gmitter F. Jr."/>
        </authorList>
    </citation>
    <scope>NUCLEOTIDE SEQUENCE [LARGE SCALE GENOMIC DNA]</scope>
    <source>
        <strain evidence="2">cv. Valencia</strain>
    </source>
</reference>
<accession>A0ACB8P0L0</accession>
<comment type="caution">
    <text evidence="1">The sequence shown here is derived from an EMBL/GenBank/DDBJ whole genome shotgun (WGS) entry which is preliminary data.</text>
</comment>
<protein>
    <submittedName>
        <fullName evidence="1">ANK REP REGION domain-containing protein</fullName>
    </submittedName>
</protein>
<organism evidence="1 2">
    <name type="scientific">Citrus sinensis</name>
    <name type="common">Sweet orange</name>
    <name type="synonym">Citrus aurantium var. sinensis</name>
    <dbReference type="NCBI Taxonomy" id="2711"/>
    <lineage>
        <taxon>Eukaryota</taxon>
        <taxon>Viridiplantae</taxon>
        <taxon>Streptophyta</taxon>
        <taxon>Embryophyta</taxon>
        <taxon>Tracheophyta</taxon>
        <taxon>Spermatophyta</taxon>
        <taxon>Magnoliopsida</taxon>
        <taxon>eudicotyledons</taxon>
        <taxon>Gunneridae</taxon>
        <taxon>Pentapetalae</taxon>
        <taxon>rosids</taxon>
        <taxon>malvids</taxon>
        <taxon>Sapindales</taxon>
        <taxon>Rutaceae</taxon>
        <taxon>Aurantioideae</taxon>
        <taxon>Citrus</taxon>
    </lineage>
</organism>
<dbReference type="Proteomes" id="UP000829398">
    <property type="component" value="Chromosome 1"/>
</dbReference>
<gene>
    <name evidence="1" type="ORF">KPL71_001796</name>
</gene>
<evidence type="ECO:0000313" key="1">
    <source>
        <dbReference type="EMBL" id="KAH9803511.1"/>
    </source>
</evidence>
<proteinExistence type="predicted"/>